<accession>A0ACC6P356</accession>
<organism evidence="1 2">
    <name type="scientific">Amphibiibacter pelophylacis</name>
    <dbReference type="NCBI Taxonomy" id="1799477"/>
    <lineage>
        <taxon>Bacteria</taxon>
        <taxon>Pseudomonadati</taxon>
        <taxon>Pseudomonadota</taxon>
        <taxon>Betaproteobacteria</taxon>
        <taxon>Burkholderiales</taxon>
        <taxon>Sphaerotilaceae</taxon>
        <taxon>Amphibiibacter</taxon>
    </lineage>
</organism>
<name>A0ACC6P356_9BURK</name>
<proteinExistence type="predicted"/>
<dbReference type="EMBL" id="JAWDIE010000013">
    <property type="protein sequence ID" value="MEJ7138630.1"/>
    <property type="molecule type" value="Genomic_DNA"/>
</dbReference>
<comment type="caution">
    <text evidence="1">The sequence shown here is derived from an EMBL/GenBank/DDBJ whole genome shotgun (WGS) entry which is preliminary data.</text>
</comment>
<sequence>MAPDLFGDEAPPPAAKAGLPAGPGPGAHSPLAEALRPTHLDEVIGQSHLLGEGRPLRLAFESGQPHSMIFWGPPGVGKTTLARLTATAFDCEFIALSAVFSGVKDIRAAMEQAAQNQARGRQTLLFVDEIHRFNKAQQDALLPFVESGLVIFIGATTENPSFEVNSALLSRSQVYVLQSLSEAELLQLLQRAQSEALDGLELDELARATLVGYADGDARRLLNLLEQTRTAARAAGVAEVTAAFLEQALSLNARRFDKGGDNFYDQISALHKSVRGSHPDAALYWLTRMLDGGADPRYLSRRIVRMAWEDIGLADPRALQIANDAALTYERLGSPEGELALGQAVIYLAVAAKSNAGYNAYNQAKAFVKRDGSREVPVQLRNAPTRLMKELGYGHDYRYAHDEPGAYAAGETYLPDGLPEPRWYQPVPRGLELKIAEKLAQLRALDAAAREASAGGKP</sequence>
<evidence type="ECO:0000313" key="2">
    <source>
        <dbReference type="Proteomes" id="UP001364695"/>
    </source>
</evidence>
<protein>
    <submittedName>
        <fullName evidence="1">Replication-associated recombination protein A</fullName>
    </submittedName>
</protein>
<dbReference type="Proteomes" id="UP001364695">
    <property type="component" value="Unassembled WGS sequence"/>
</dbReference>
<gene>
    <name evidence="1" type="ORF">RV045_09350</name>
</gene>
<evidence type="ECO:0000313" key="1">
    <source>
        <dbReference type="EMBL" id="MEJ7138630.1"/>
    </source>
</evidence>
<reference evidence="1" key="1">
    <citation type="submission" date="2023-10" db="EMBL/GenBank/DDBJ databases">
        <title>Amphibacter perezi, gen. nov., sp. nov. a novel taxa of the family Comamonadaceae, class Betaproteobacteria isolated from the skin microbiota of Pelophylax perezi from different populations.</title>
        <authorList>
            <person name="Costa S."/>
            <person name="Proenca D.N."/>
            <person name="Lopes I."/>
            <person name="Morais P.V."/>
        </authorList>
    </citation>
    <scope>NUCLEOTIDE SEQUENCE</scope>
    <source>
        <strain evidence="1">SL12-8</strain>
    </source>
</reference>
<keyword evidence="2" id="KW-1185">Reference proteome</keyword>